<dbReference type="InterPro" id="IPR011990">
    <property type="entry name" value="TPR-like_helical_dom_sf"/>
</dbReference>
<protein>
    <recommendedName>
        <fullName evidence="3">DYW domain-containing protein</fullName>
    </recommendedName>
</protein>
<dbReference type="InterPro" id="IPR046960">
    <property type="entry name" value="PPR_At4g14850-like_plant"/>
</dbReference>
<evidence type="ECO:0000313" key="4">
    <source>
        <dbReference type="EMBL" id="CAA7394852.1"/>
    </source>
</evidence>
<dbReference type="InterPro" id="IPR046848">
    <property type="entry name" value="E_motif"/>
</dbReference>
<dbReference type="FunFam" id="1.25.40.10:FF:000344">
    <property type="entry name" value="Pentatricopeptide repeat-containing protein"/>
    <property type="match status" value="1"/>
</dbReference>
<dbReference type="Gene3D" id="1.25.40.10">
    <property type="entry name" value="Tetratricopeptide repeat domain"/>
    <property type="match status" value="5"/>
</dbReference>
<dbReference type="FunFam" id="1.25.40.10:FF:000031">
    <property type="entry name" value="Pentatricopeptide repeat-containing protein mitochondrial"/>
    <property type="match status" value="1"/>
</dbReference>
<dbReference type="OrthoDB" id="185373at2759"/>
<dbReference type="Pfam" id="PF14432">
    <property type="entry name" value="DYW_deaminase"/>
    <property type="match status" value="1"/>
</dbReference>
<accession>A0A7I8KBJ2</accession>
<evidence type="ECO:0000256" key="1">
    <source>
        <dbReference type="ARBA" id="ARBA00022737"/>
    </source>
</evidence>
<dbReference type="NCBIfam" id="TIGR00756">
    <property type="entry name" value="PPR"/>
    <property type="match status" value="5"/>
</dbReference>
<organism evidence="4 5">
    <name type="scientific">Spirodela intermedia</name>
    <name type="common">Intermediate duckweed</name>
    <dbReference type="NCBI Taxonomy" id="51605"/>
    <lineage>
        <taxon>Eukaryota</taxon>
        <taxon>Viridiplantae</taxon>
        <taxon>Streptophyta</taxon>
        <taxon>Embryophyta</taxon>
        <taxon>Tracheophyta</taxon>
        <taxon>Spermatophyta</taxon>
        <taxon>Magnoliopsida</taxon>
        <taxon>Liliopsida</taxon>
        <taxon>Araceae</taxon>
        <taxon>Lemnoideae</taxon>
        <taxon>Spirodela</taxon>
    </lineage>
</organism>
<dbReference type="PROSITE" id="PS51375">
    <property type="entry name" value="PPR"/>
    <property type="match status" value="6"/>
</dbReference>
<gene>
    <name evidence="4" type="ORF">SI8410_04005513</name>
</gene>
<evidence type="ECO:0000259" key="3">
    <source>
        <dbReference type="Pfam" id="PF14432"/>
    </source>
</evidence>
<dbReference type="PROSITE" id="PS51257">
    <property type="entry name" value="PROKAR_LIPOPROTEIN"/>
    <property type="match status" value="1"/>
</dbReference>
<reference evidence="4" key="1">
    <citation type="submission" date="2020-02" db="EMBL/GenBank/DDBJ databases">
        <authorList>
            <person name="Scholz U."/>
            <person name="Mascher M."/>
            <person name="Fiebig A."/>
        </authorList>
    </citation>
    <scope>NUCLEOTIDE SEQUENCE</scope>
</reference>
<evidence type="ECO:0000256" key="2">
    <source>
        <dbReference type="PROSITE-ProRule" id="PRU00708"/>
    </source>
</evidence>
<proteinExistence type="predicted"/>
<feature type="repeat" description="PPR" evidence="2">
    <location>
        <begin position="180"/>
        <end position="214"/>
    </location>
</feature>
<dbReference type="PANTHER" id="PTHR47926">
    <property type="entry name" value="PENTATRICOPEPTIDE REPEAT-CONTAINING PROTEIN"/>
    <property type="match status" value="1"/>
</dbReference>
<dbReference type="EMBL" id="LR746267">
    <property type="protein sequence ID" value="CAA7394852.1"/>
    <property type="molecule type" value="Genomic_DNA"/>
</dbReference>
<keyword evidence="1" id="KW-0677">Repeat</keyword>
<dbReference type="FunFam" id="1.25.40.10:FF:000366">
    <property type="entry name" value="Pentatricopeptide (PPR) repeat-containing protein"/>
    <property type="match status" value="1"/>
</dbReference>
<keyword evidence="5" id="KW-1185">Reference proteome</keyword>
<dbReference type="InterPro" id="IPR032867">
    <property type="entry name" value="DYW_dom"/>
</dbReference>
<feature type="repeat" description="PPR" evidence="2">
    <location>
        <begin position="383"/>
        <end position="417"/>
    </location>
</feature>
<dbReference type="Pfam" id="PF20431">
    <property type="entry name" value="E_motif"/>
    <property type="match status" value="1"/>
</dbReference>
<evidence type="ECO:0000313" key="5">
    <source>
        <dbReference type="Proteomes" id="UP000663760"/>
    </source>
</evidence>
<dbReference type="Pfam" id="PF01535">
    <property type="entry name" value="PPR"/>
    <property type="match status" value="4"/>
</dbReference>
<dbReference type="GO" id="GO:0009451">
    <property type="term" value="P:RNA modification"/>
    <property type="evidence" value="ECO:0007669"/>
    <property type="project" value="InterPro"/>
</dbReference>
<name>A0A7I8KBJ2_SPIIN</name>
<dbReference type="Pfam" id="PF13041">
    <property type="entry name" value="PPR_2"/>
    <property type="match status" value="2"/>
</dbReference>
<sequence>MLRSGACPTPYVFSSALSACARAGENIFTGGGEQLHCQAFKWGFSQETFVGNALISLYAQEGDMTAAGKMFDGMPRHDGVTFNSLISAHTQEGNTLETFFFFREMQSSGLKADSVTIAGLCGGCAAAGDAARGAQLHCYALKAGLLSDIIIEGSLLDLYVKCGDVAAAGKLFSSSSDEDNVVLWNLMLVAYGQEGDLRRSFELFRRMQAVGTAPNQYTFPSLLRTCTAAGALDLGEQVHALVVKAGFEPNGYVCSVLVDMYAKSGQLAAARGILERAEPPPDLAAWTSMVAGYSQHGLFSEALGAFCAMQRSGIRPDHVGLAGAITACAGILAIRGGLQVHAQACVAGFSGDLSVGNALISFYAKSGRASDAAAAFFSVATKDEVSWNALIAGLAQGGHCEEALQAFAGMCRAGWGVNPIACGSAAVAAADMADVKRGRQIHGRMVRAGCDGRVEAGNVLVTLYAKCGSIEEAEMAFSAMPERNEISWNAMITGYSQHGRGAAALELFEKMKEEGLRPNHATFAGVLAACSHGGLVEEGVAHFQSMAAAHGVLPRAEHYAGVIDILGRAGELRRARRFVEEMPGGADAMAWRTLLGACRVHRNMEVGELAARRLLELDPEDAAAYVLLSNIYSAARRWDCRDRVRRMMKERGVKKEPGRSWIEAGNYMHAFFAGDRLHPRAAEIYNFLEVLNHRAAAEGYSAETGRTKEEDTAAYVHSEKLAVAFGLMSSPAPEMPIRVIKNLRVCDDCHTWMKFVSRIAARTVILRDVYRFHHFKDGACSCRDYW</sequence>
<feature type="domain" description="DYW" evidence="3">
    <location>
        <begin position="708"/>
        <end position="786"/>
    </location>
</feature>
<dbReference type="GO" id="GO:0008270">
    <property type="term" value="F:zinc ion binding"/>
    <property type="evidence" value="ECO:0007669"/>
    <property type="project" value="InterPro"/>
</dbReference>
<feature type="repeat" description="PPR" evidence="2">
    <location>
        <begin position="78"/>
        <end position="112"/>
    </location>
</feature>
<feature type="repeat" description="PPR" evidence="2">
    <location>
        <begin position="484"/>
        <end position="518"/>
    </location>
</feature>
<dbReference type="InterPro" id="IPR002885">
    <property type="entry name" value="PPR_rpt"/>
</dbReference>
<dbReference type="Proteomes" id="UP000663760">
    <property type="component" value="Chromosome 4"/>
</dbReference>
<dbReference type="SUPFAM" id="SSF48452">
    <property type="entry name" value="TPR-like"/>
    <property type="match status" value="1"/>
</dbReference>
<dbReference type="GO" id="GO:0003723">
    <property type="term" value="F:RNA binding"/>
    <property type="evidence" value="ECO:0007669"/>
    <property type="project" value="InterPro"/>
</dbReference>
<feature type="repeat" description="PPR" evidence="2">
    <location>
        <begin position="215"/>
        <end position="249"/>
    </location>
</feature>
<dbReference type="AlphaFoldDB" id="A0A7I8KBJ2"/>
<feature type="repeat" description="PPR" evidence="2">
    <location>
        <begin position="282"/>
        <end position="316"/>
    </location>
</feature>